<accession>A0ABN1XCR0</accession>
<evidence type="ECO:0000313" key="1">
    <source>
        <dbReference type="EMBL" id="GAA1301256.1"/>
    </source>
</evidence>
<reference evidence="1 2" key="1">
    <citation type="journal article" date="2019" name="Int. J. Syst. Evol. Microbiol.">
        <title>The Global Catalogue of Microorganisms (GCM) 10K type strain sequencing project: providing services to taxonomists for standard genome sequencing and annotation.</title>
        <authorList>
            <consortium name="The Broad Institute Genomics Platform"/>
            <consortium name="The Broad Institute Genome Sequencing Center for Infectious Disease"/>
            <person name="Wu L."/>
            <person name="Ma J."/>
        </authorList>
    </citation>
    <scope>NUCLEOTIDE SEQUENCE [LARGE SCALE GENOMIC DNA]</scope>
    <source>
        <strain evidence="1 2">JCM 11448</strain>
    </source>
</reference>
<keyword evidence="2" id="KW-1185">Reference proteome</keyword>
<gene>
    <name evidence="1" type="ORF">GCM10009579_82590</name>
</gene>
<sequence length="88" mass="9523">MSRAPPRTHPAGRRLHTAGRRCALLRTHEIAHALLSNLGYVDRASGALSARQARELVGSIRDTGEASCAAVLPGDLASRLQRGRYPWP</sequence>
<name>A0ABN1XCR0_9ACTN</name>
<evidence type="ECO:0000313" key="2">
    <source>
        <dbReference type="Proteomes" id="UP001500282"/>
    </source>
</evidence>
<proteinExistence type="predicted"/>
<comment type="caution">
    <text evidence="1">The sequence shown here is derived from an EMBL/GenBank/DDBJ whole genome shotgun (WGS) entry which is preliminary data.</text>
</comment>
<dbReference type="Proteomes" id="UP001500282">
    <property type="component" value="Unassembled WGS sequence"/>
</dbReference>
<dbReference type="EMBL" id="BAAAIH010000084">
    <property type="protein sequence ID" value="GAA1301256.1"/>
    <property type="molecule type" value="Genomic_DNA"/>
</dbReference>
<protein>
    <submittedName>
        <fullName evidence="1">Uncharacterized protein</fullName>
    </submittedName>
</protein>
<organism evidence="1 2">
    <name type="scientific">Streptomyces javensis</name>
    <dbReference type="NCBI Taxonomy" id="114698"/>
    <lineage>
        <taxon>Bacteria</taxon>
        <taxon>Bacillati</taxon>
        <taxon>Actinomycetota</taxon>
        <taxon>Actinomycetes</taxon>
        <taxon>Kitasatosporales</taxon>
        <taxon>Streptomycetaceae</taxon>
        <taxon>Streptomyces</taxon>
        <taxon>Streptomyces violaceusniger group</taxon>
    </lineage>
</organism>